<accession>A0ACC2NKE0</accession>
<evidence type="ECO:0000313" key="1">
    <source>
        <dbReference type="EMBL" id="KAJ8670789.1"/>
    </source>
</evidence>
<feature type="non-terminal residue" evidence="1">
    <location>
        <position position="1461"/>
    </location>
</feature>
<dbReference type="EMBL" id="CM056743">
    <property type="protein sequence ID" value="KAJ8670789.1"/>
    <property type="molecule type" value="Genomic_DNA"/>
</dbReference>
<keyword evidence="2" id="KW-1185">Reference proteome</keyword>
<evidence type="ECO:0000313" key="2">
    <source>
        <dbReference type="Proteomes" id="UP001239111"/>
    </source>
</evidence>
<sequence>MSTEKTPLQASAKPSFGSAQAIPFYVQDARRFYSRRRRERQLQCIMFVSIVATFIMALIITISYSVNHPEERSAIDQVEPLAPMASSSSPSSPLLLRSSGLGGIVIPTEQQQLTDKEMKLAVAAGNAALAARRLADSTTEPLPMPSPAMRHVKAVSTAPRADALALRGVAEIAATRGVEKARSFMGRPSSFGSFLDGGWQPQDVCIAIAGQGLNAALAQGDPLLAAGCPASASGERYRSYDGACNHPLQLGRAFTPFRRELAPDYADGIDAPRVGRLGNPLPSAREVSLKVHAPAPSSDPSFTVMLAVFGQFLDHDITATAISRGANGSSLTCCPPNGGTHPECFPVKIGPGDPVYDLTQTTCMEFVRSAPAAQCKIGPRQQLNQVSAFIDGSMVYGADATSALELRDLVGGRLRMQLTPDGRELLPASTDPDDGCNRALELARGRYCFASGDARANENLHLTTMHLLWARQHNQLAAKLAALNPEWDDERLYQEARRVVGAQLQHITYREFLPIVLGPSEVQVRGLGPATEEPLTLDDAAQADPSIANHFAAAAFRFAHTLLPGLMRMTDQQKGTSSYVQLHRMLFNPFNLYSEGGVESSITSATSNTIQRTSTHVSSQLTAHLFEDPLSNKSVPCGLDLVSLNIQRGRDHGLPGYTQWRQHCGLARPSNFADLSGEMDAEALDGISKLYADVDDVDLYTGALAELPKGDGLLGPTFTCLIARQFERLRMGDRYWYELANQPGSFSPDQLREIRKTSLARVICETSDNITQIQAQVMRSTGPDNPIVSCDDLPKVSLDPWKTEPPVLSPTDTEIKAQDWMSFKSEVNNSIFEIISNIMAMKPPPGSLPEDWLAFQKSLNSSFSDLGNKFAALNPKSVPTEAVASKLTTEVDDSNWLSVKNDVDRTVAEIMDSVWASKPPPGSPPSDWLAYRKRINDTIIGITDKFKLIHPVLEESADDVTADDAPIINWTKIKNQINATISDVVNSINASKPISGGLPGDWVSFKRKINDSFADIKNKFNNLWSKPTASPMESLSDATDDSTPFDWKAKYKKPKQPKPANPVLELTDIGTNPGPFDWLQFKDQLNGTLSEIITSIAASKPPPGSTPADWLKFQSQLNDTFNGFMGQFAALHPKPLLKLDGDPSSDPSDMEVAQSNANRTVEDVVAQINALRPPPGSPPEDWLIFRQKVAGIFAGTRKKYAFLYSAQPKTRAAMLRAASMTPMGPIDVVGFRQDLNKSLDDLVTQIKVRKPGVGSPVADWLAYKQAIRASVSQLKDKVAGFKVKELADNEAVERVPLGDPSFDWATWKSQINNTVDGILADIATIPAGDSVQWANFRKYLNQTFTDLKGDVASLKTNVVQSKLMAMMNQDWLNFKDSVNATIEDALDDIYTYKPPPGDPAWLNYGLYVKNRFAQMKEDVNALKADWLEKVKAVTEMMVVTDGDLPANTATSLRNTVFSPRQ</sequence>
<name>A0ACC2NKE0_9HYME</name>
<dbReference type="Proteomes" id="UP001239111">
    <property type="component" value="Chromosome 3"/>
</dbReference>
<organism evidence="1 2">
    <name type="scientific">Eretmocerus hayati</name>
    <dbReference type="NCBI Taxonomy" id="131215"/>
    <lineage>
        <taxon>Eukaryota</taxon>
        <taxon>Metazoa</taxon>
        <taxon>Ecdysozoa</taxon>
        <taxon>Arthropoda</taxon>
        <taxon>Hexapoda</taxon>
        <taxon>Insecta</taxon>
        <taxon>Pterygota</taxon>
        <taxon>Neoptera</taxon>
        <taxon>Endopterygota</taxon>
        <taxon>Hymenoptera</taxon>
        <taxon>Apocrita</taxon>
        <taxon>Proctotrupomorpha</taxon>
        <taxon>Chalcidoidea</taxon>
        <taxon>Aphelinidae</taxon>
        <taxon>Aphelininae</taxon>
        <taxon>Eretmocerus</taxon>
    </lineage>
</organism>
<proteinExistence type="predicted"/>
<comment type="caution">
    <text evidence="1">The sequence shown here is derived from an EMBL/GenBank/DDBJ whole genome shotgun (WGS) entry which is preliminary data.</text>
</comment>
<reference evidence="1" key="1">
    <citation type="submission" date="2023-04" db="EMBL/GenBank/DDBJ databases">
        <title>A chromosome-level genome assembly of the parasitoid wasp Eretmocerus hayati.</title>
        <authorList>
            <person name="Zhong Y."/>
            <person name="Liu S."/>
            <person name="Liu Y."/>
        </authorList>
    </citation>
    <scope>NUCLEOTIDE SEQUENCE</scope>
    <source>
        <strain evidence="1">ZJU_SS_LIU_2023</strain>
    </source>
</reference>
<gene>
    <name evidence="1" type="ORF">QAD02_002048</name>
</gene>
<protein>
    <submittedName>
        <fullName evidence="1">Uncharacterized protein</fullName>
    </submittedName>
</protein>